<reference evidence="1" key="1">
    <citation type="submission" date="2014-11" db="EMBL/GenBank/DDBJ databases">
        <authorList>
            <person name="Amaro Gonzalez C."/>
        </authorList>
    </citation>
    <scope>NUCLEOTIDE SEQUENCE</scope>
</reference>
<name>A0A0E9WEL7_ANGAN</name>
<evidence type="ECO:0000313" key="1">
    <source>
        <dbReference type="EMBL" id="JAH88782.1"/>
    </source>
</evidence>
<sequence length="102" mass="12420">MVARNRGVPFTIEERDRDGKYERKKMVQEESFEEEWSRREEELIERMSKIVVDSKKEGSTLPFKRRSSFDYIPPSCKFYLKEKTFQYIKMSRFLHVLSTKLK</sequence>
<dbReference type="AlphaFoldDB" id="A0A0E9WEL7"/>
<proteinExistence type="predicted"/>
<protein>
    <submittedName>
        <fullName evidence="1">Uncharacterized protein</fullName>
    </submittedName>
</protein>
<reference evidence="1" key="2">
    <citation type="journal article" date="2015" name="Fish Shellfish Immunol.">
        <title>Early steps in the European eel (Anguilla anguilla)-Vibrio vulnificus interaction in the gills: Role of the RtxA13 toxin.</title>
        <authorList>
            <person name="Callol A."/>
            <person name="Pajuelo D."/>
            <person name="Ebbesson L."/>
            <person name="Teles M."/>
            <person name="MacKenzie S."/>
            <person name="Amaro C."/>
        </authorList>
    </citation>
    <scope>NUCLEOTIDE SEQUENCE</scope>
</reference>
<organism evidence="1">
    <name type="scientific">Anguilla anguilla</name>
    <name type="common">European freshwater eel</name>
    <name type="synonym">Muraena anguilla</name>
    <dbReference type="NCBI Taxonomy" id="7936"/>
    <lineage>
        <taxon>Eukaryota</taxon>
        <taxon>Metazoa</taxon>
        <taxon>Chordata</taxon>
        <taxon>Craniata</taxon>
        <taxon>Vertebrata</taxon>
        <taxon>Euteleostomi</taxon>
        <taxon>Actinopterygii</taxon>
        <taxon>Neopterygii</taxon>
        <taxon>Teleostei</taxon>
        <taxon>Anguilliformes</taxon>
        <taxon>Anguillidae</taxon>
        <taxon>Anguilla</taxon>
    </lineage>
</organism>
<accession>A0A0E9WEL7</accession>
<dbReference type="EMBL" id="GBXM01019795">
    <property type="protein sequence ID" value="JAH88782.1"/>
    <property type="molecule type" value="Transcribed_RNA"/>
</dbReference>